<evidence type="ECO:0000313" key="1">
    <source>
        <dbReference type="EMBL" id="KAK7327720.1"/>
    </source>
</evidence>
<accession>A0AAN9L1E5</accession>
<reference evidence="1 2" key="1">
    <citation type="submission" date="2024-01" db="EMBL/GenBank/DDBJ databases">
        <title>The genomes of 5 underutilized Papilionoideae crops provide insights into root nodulation and disease resistanc.</title>
        <authorList>
            <person name="Jiang F."/>
        </authorList>
    </citation>
    <scope>NUCLEOTIDE SEQUENCE [LARGE SCALE GENOMIC DNA]</scope>
    <source>
        <strain evidence="1">LVBAO_FW01</strain>
        <tissue evidence="1">Leaves</tissue>
    </source>
</reference>
<keyword evidence="2" id="KW-1185">Reference proteome</keyword>
<dbReference type="EMBL" id="JAYMYQ010000005">
    <property type="protein sequence ID" value="KAK7327720.1"/>
    <property type="molecule type" value="Genomic_DNA"/>
</dbReference>
<evidence type="ECO:0000313" key="2">
    <source>
        <dbReference type="Proteomes" id="UP001367508"/>
    </source>
</evidence>
<sequence>MEWTLTHINSTLFTIQWAIFTHAPKANTSKQPKENKKDNPNYCHTQNSILRSNYLLGFVLKPKSFSLSLSKTLDLTPSSPEARFPGLRFQRRPSASSPLLFHCHSWCEV</sequence>
<name>A0AAN9L1E5_CANGL</name>
<gene>
    <name evidence="1" type="ORF">VNO77_21808</name>
</gene>
<proteinExistence type="predicted"/>
<dbReference type="AlphaFoldDB" id="A0AAN9L1E5"/>
<protein>
    <submittedName>
        <fullName evidence="1">Uncharacterized protein</fullName>
    </submittedName>
</protein>
<dbReference type="Proteomes" id="UP001367508">
    <property type="component" value="Unassembled WGS sequence"/>
</dbReference>
<comment type="caution">
    <text evidence="1">The sequence shown here is derived from an EMBL/GenBank/DDBJ whole genome shotgun (WGS) entry which is preliminary data.</text>
</comment>
<organism evidence="1 2">
    <name type="scientific">Canavalia gladiata</name>
    <name type="common">Sword bean</name>
    <name type="synonym">Dolichos gladiatus</name>
    <dbReference type="NCBI Taxonomy" id="3824"/>
    <lineage>
        <taxon>Eukaryota</taxon>
        <taxon>Viridiplantae</taxon>
        <taxon>Streptophyta</taxon>
        <taxon>Embryophyta</taxon>
        <taxon>Tracheophyta</taxon>
        <taxon>Spermatophyta</taxon>
        <taxon>Magnoliopsida</taxon>
        <taxon>eudicotyledons</taxon>
        <taxon>Gunneridae</taxon>
        <taxon>Pentapetalae</taxon>
        <taxon>rosids</taxon>
        <taxon>fabids</taxon>
        <taxon>Fabales</taxon>
        <taxon>Fabaceae</taxon>
        <taxon>Papilionoideae</taxon>
        <taxon>50 kb inversion clade</taxon>
        <taxon>NPAAA clade</taxon>
        <taxon>indigoferoid/millettioid clade</taxon>
        <taxon>Phaseoleae</taxon>
        <taxon>Canavalia</taxon>
    </lineage>
</organism>